<evidence type="ECO:0000256" key="2">
    <source>
        <dbReference type="SAM" id="Phobius"/>
    </source>
</evidence>
<accession>A0AAN9TMT8</accession>
<dbReference type="Pfam" id="PF03067">
    <property type="entry name" value="LPMO_10"/>
    <property type="match status" value="1"/>
</dbReference>
<dbReference type="PANTHER" id="PTHR21113:SF4">
    <property type="entry name" value="CHITIN-BINDING TYPE-4 DOMAIN-CONTAINING PROTEIN"/>
    <property type="match status" value="1"/>
</dbReference>
<feature type="region of interest" description="Disordered" evidence="1">
    <location>
        <begin position="354"/>
        <end position="401"/>
    </location>
</feature>
<feature type="compositionally biased region" description="Polar residues" evidence="1">
    <location>
        <begin position="363"/>
        <end position="373"/>
    </location>
</feature>
<gene>
    <name evidence="4" type="ORF">V9T40_001563</name>
</gene>
<dbReference type="PANTHER" id="PTHR21113">
    <property type="entry name" value="AGAP001705-PA"/>
    <property type="match status" value="1"/>
</dbReference>
<evidence type="ECO:0000313" key="4">
    <source>
        <dbReference type="EMBL" id="KAK7595130.1"/>
    </source>
</evidence>
<proteinExistence type="predicted"/>
<feature type="compositionally biased region" description="Basic and acidic residues" evidence="1">
    <location>
        <begin position="244"/>
        <end position="264"/>
    </location>
</feature>
<organism evidence="4 5">
    <name type="scientific">Parthenolecanium corni</name>
    <dbReference type="NCBI Taxonomy" id="536013"/>
    <lineage>
        <taxon>Eukaryota</taxon>
        <taxon>Metazoa</taxon>
        <taxon>Ecdysozoa</taxon>
        <taxon>Arthropoda</taxon>
        <taxon>Hexapoda</taxon>
        <taxon>Insecta</taxon>
        <taxon>Pterygota</taxon>
        <taxon>Neoptera</taxon>
        <taxon>Paraneoptera</taxon>
        <taxon>Hemiptera</taxon>
        <taxon>Sternorrhyncha</taxon>
        <taxon>Coccoidea</taxon>
        <taxon>Coccidae</taxon>
        <taxon>Parthenolecanium</taxon>
    </lineage>
</organism>
<feature type="region of interest" description="Disordered" evidence="1">
    <location>
        <begin position="231"/>
        <end position="279"/>
    </location>
</feature>
<dbReference type="InterPro" id="IPR004302">
    <property type="entry name" value="Cellulose/chitin-bd_N"/>
</dbReference>
<evidence type="ECO:0000313" key="5">
    <source>
        <dbReference type="Proteomes" id="UP001367676"/>
    </source>
</evidence>
<dbReference type="EMBL" id="JBBCAQ010000019">
    <property type="protein sequence ID" value="KAK7595130.1"/>
    <property type="molecule type" value="Genomic_DNA"/>
</dbReference>
<keyword evidence="2" id="KW-0812">Transmembrane</keyword>
<evidence type="ECO:0000256" key="1">
    <source>
        <dbReference type="SAM" id="MobiDB-lite"/>
    </source>
</evidence>
<feature type="transmembrane region" description="Helical" evidence="2">
    <location>
        <begin position="293"/>
        <end position="319"/>
    </location>
</feature>
<dbReference type="Proteomes" id="UP001367676">
    <property type="component" value="Unassembled WGS sequence"/>
</dbReference>
<name>A0AAN9TMT8_9HEMI</name>
<keyword evidence="2" id="KW-0472">Membrane</keyword>
<protein>
    <recommendedName>
        <fullName evidence="3">Chitin-binding type-4 domain-containing protein</fullName>
    </recommendedName>
</protein>
<comment type="caution">
    <text evidence="4">The sequence shown here is derived from an EMBL/GenBank/DDBJ whole genome shotgun (WGS) entry which is preliminary data.</text>
</comment>
<reference evidence="4 5" key="1">
    <citation type="submission" date="2024-03" db="EMBL/GenBank/DDBJ databases">
        <title>Adaptation during the transition from Ophiocordyceps entomopathogen to insect associate is accompanied by gene loss and intensified selection.</title>
        <authorList>
            <person name="Ward C.M."/>
            <person name="Onetto C.A."/>
            <person name="Borneman A.R."/>
        </authorList>
    </citation>
    <scope>NUCLEOTIDE SEQUENCE [LARGE SCALE GENOMIC DNA]</scope>
    <source>
        <strain evidence="4">AWRI1</strain>
        <tissue evidence="4">Single Adult Female</tissue>
    </source>
</reference>
<keyword evidence="5" id="KW-1185">Reference proteome</keyword>
<sequence length="401" mass="45051">MAREKTQNAQIIISWIYVIVSMKFLEVHSHGRLIEPPSRASMWRYGFSTPPNYNDHELYCGGFTRQWQSNGGKCGICGDPWDAPQPRPNEAGGKYAQGIIVRKYKTGSSFTIRVELTANHRGFFEFRLCPNNAPKRAATQQCLDKYLLKRAKPIMKEPEENFHETKFYPGIENKVYEIKYLLPNGLTCSQCVLQWKYIAGNNWGMCPNGTGAVGCGPQEEFRACADISITDQAGSSDGTPFDESTTKKETPEKEKETTKQKEETTPSVDENEIPDEPIDKFHAEPAQTKTSEFVVFMVSIMGCTLLVVVTLFVLLYLYYYHANEHLRKWWKNGGSGLRDGSYWNAIKSNIRSCSGKAKEKANQKTSAASNVGEQKSPAPPLPPPRTKKHSIGFVGVPENLV</sequence>
<feature type="domain" description="Chitin-binding type-4" evidence="3">
    <location>
        <begin position="30"/>
        <end position="227"/>
    </location>
</feature>
<keyword evidence="2" id="KW-1133">Transmembrane helix</keyword>
<evidence type="ECO:0000259" key="3">
    <source>
        <dbReference type="Pfam" id="PF03067"/>
    </source>
</evidence>
<dbReference type="AlphaFoldDB" id="A0AAN9TMT8"/>